<evidence type="ECO:0000256" key="4">
    <source>
        <dbReference type="ARBA" id="ARBA00022690"/>
    </source>
</evidence>
<dbReference type="PROSITE" id="PS00477">
    <property type="entry name" value="ALPHA_2_MACROGLOBULIN"/>
    <property type="match status" value="1"/>
</dbReference>
<dbReference type="InterPro" id="IPR041813">
    <property type="entry name" value="A2M_TED"/>
</dbReference>
<evidence type="ECO:0000259" key="12">
    <source>
        <dbReference type="SMART" id="SM01360"/>
    </source>
</evidence>
<dbReference type="InterPro" id="IPR011626">
    <property type="entry name" value="Alpha-macroglobulin_TED"/>
</dbReference>
<dbReference type="PANTHER" id="PTHR11412:SF165">
    <property type="entry name" value="ALPHA-2-MACROGLOBULIN"/>
    <property type="match status" value="1"/>
</dbReference>
<sequence length="1361" mass="152179">MVLLPFLIHTDSPEKICVQLTHLNESVTLNAAIEYQGENRSLIDDVVSEKDLFTCIPFTIPKSTSQSTVTFITVTVKGETLQFRSRKSVLVKNSESLVFVQTDKPIYKPGQTVLFRIVSLDENFRPLNEMDPKKNRLYQWPKAEIKEGLMQLSFNLTTEPIQGTYSVVAQKASGKTIKHPFTVEEYVLPKFEVTVKMPKVITILDEKLKVTVCGLYTFGKPVPGHVSFRVCRKFEYPATACYGEEAKAVCDEFSGQVNNHGCISKLVKTKLFQLKRIGYENKLHVDARIEEEETGIVLTGTSFSEITTTISKITFENSDSYYKPGIPFFGQVKLVDGSGAPIANETVRISLQGGQEMNYTTNEEGRAQFALNTSMLYFDSVGIRVSPGATHKTHSYCFDHSWVNPNYEDGYLHLKRFYSPSQSFLKIEPMSETLSCGSSAEVRVHYILTPEAVREKKKVTFYHLVMAKGIIKQAGTRILDLDKEINGVFILQLHVEAEFAPIAQVLVYTVTPSREVIADSTKFNVEKCFNNKVGLSFSPSEGLPSSDTHLLFRASPKSLCAVRAVDKSVLLMKSEADLSPSLVYSLLPVKELHDYRHGTDVLLEEPLEDCVPLKKIILNGITYSPVVEMNEDDAYSILKVYVASDCQVECHFLRAKYDADVDLVCLELSALDSNRIHATPEEVTETIRKYFPETWIWSLVSISSEGNAELGVTIPDTITEWKANAFCMSPDTGFGLSPTVSLRAFQPFFVELTLPYSVVRGEAFTLKATVFNYLTACIRVSVVLAQSTQFLATPVEKEEDSHCLCENGRKTVAWLVTPRSLGLVEFLVSTEALQNQQPCRNTVVETPEKGRKDTVIRQLLVEVCGLWAGEESVKEKFSLLLPSNVVQDSGRAYFSVLGDLMGTAMQNLHQLLQMPFGCGEQNMVLFAPNIYVLDYLNKTGQLSEEVKSKAIGYLVSGYQRQMNYKHPDGSYSTFGPRYGQPGNTWLTAFVLKSFAQARSYIFIDEKHIQDALIWLSQNQKENGCFRSSGRLLNNAMKGGVNDEVTLTAYITIALLEIPLPVTHSVVRNALFCLETAGNEKENHVYTKALLAYAFALAGKEEKRKAFLGSLEKEAVKKDGSVHWQRPGKEPEADLPYYHYKAPSAEVEMTAYVLLAYLTTQPAPSQEELSLASLIAKWIIGQQNPNGGFSSTQVSSSFPPVTCRINIRRVPETKVGTSLRYNVQPKQESAPFLLHVHTSPETCEDSKAHRVFDIGINVSYTGERSVSNMVIIDVKMLSGFIPVKSSVRKVGTHVNCLPEDICPFHFITWLSNTTLSFSFTVEQDIPVQGLKPAQVKVYDYYETGKCGEWQFCLIHYASSPCV</sequence>
<feature type="domain" description="Alpha-2-macroglobulin bait region" evidence="11">
    <location>
        <begin position="425"/>
        <end position="572"/>
    </location>
</feature>
<dbReference type="SUPFAM" id="SSF48239">
    <property type="entry name" value="Terpenoid cyclases/Protein prenyltransferases"/>
    <property type="match status" value="1"/>
</dbReference>
<dbReference type="SMART" id="SM01419">
    <property type="entry name" value="Thiol-ester_cl"/>
    <property type="match status" value="1"/>
</dbReference>
<dbReference type="Pfam" id="PF00207">
    <property type="entry name" value="A2M"/>
    <property type="match status" value="1"/>
</dbReference>
<dbReference type="InterPro" id="IPR013783">
    <property type="entry name" value="Ig-like_fold"/>
</dbReference>
<dbReference type="SMART" id="SM01359">
    <property type="entry name" value="A2M_N_2"/>
    <property type="match status" value="1"/>
</dbReference>
<dbReference type="Ensembl" id="ENSCPIT00010020627.1">
    <property type="protein sequence ID" value="ENSCPIP00010017348.1"/>
    <property type="gene ID" value="ENSCPIG00010013821.1"/>
</dbReference>
<dbReference type="Pfam" id="PF17791">
    <property type="entry name" value="MG3"/>
    <property type="match status" value="1"/>
</dbReference>
<dbReference type="FunFam" id="2.60.40.10:FF:000312">
    <property type="entry name" value="Alpha-2-macroglobulin like 1"/>
    <property type="match status" value="1"/>
</dbReference>
<accession>A0A8C3LYD5</accession>
<dbReference type="GO" id="GO:0005615">
    <property type="term" value="C:extracellular space"/>
    <property type="evidence" value="ECO:0007669"/>
    <property type="project" value="InterPro"/>
</dbReference>
<reference evidence="14" key="1">
    <citation type="submission" date="2025-08" db="UniProtKB">
        <authorList>
            <consortium name="Ensembl"/>
        </authorList>
    </citation>
    <scope>IDENTIFICATION</scope>
</reference>
<evidence type="ECO:0000313" key="14">
    <source>
        <dbReference type="Ensembl" id="ENSCPIP00010017348.1"/>
    </source>
</evidence>
<keyword evidence="15" id="KW-1185">Reference proteome</keyword>
<proteinExistence type="inferred from homology"/>
<dbReference type="Gene3D" id="2.60.40.1930">
    <property type="match status" value="2"/>
</dbReference>
<dbReference type="SUPFAM" id="SSF81296">
    <property type="entry name" value="E set domains"/>
    <property type="match status" value="1"/>
</dbReference>
<dbReference type="Pfam" id="PF07678">
    <property type="entry name" value="TED_complement"/>
    <property type="match status" value="1"/>
</dbReference>
<dbReference type="InterPro" id="IPR011625">
    <property type="entry name" value="A2M_N_BRD"/>
</dbReference>
<evidence type="ECO:0000259" key="11">
    <source>
        <dbReference type="SMART" id="SM01359"/>
    </source>
</evidence>
<dbReference type="Gene3D" id="2.60.40.1940">
    <property type="match status" value="1"/>
</dbReference>
<dbReference type="Pfam" id="PF01835">
    <property type="entry name" value="MG2"/>
    <property type="match status" value="1"/>
</dbReference>
<keyword evidence="7" id="KW-0882">Thioester bond</keyword>
<evidence type="ECO:0000256" key="7">
    <source>
        <dbReference type="ARBA" id="ARBA00022966"/>
    </source>
</evidence>
<keyword evidence="9" id="KW-0325">Glycoprotein</keyword>
<dbReference type="InterPro" id="IPR050473">
    <property type="entry name" value="A2M/Complement_sys"/>
</dbReference>
<protein>
    <recommendedName>
        <fullName evidence="16">Alpha-2-macroglobulin</fullName>
    </recommendedName>
</protein>
<evidence type="ECO:0000313" key="15">
    <source>
        <dbReference type="Proteomes" id="UP000694543"/>
    </source>
</evidence>
<dbReference type="FunFam" id="2.60.40.1930:FF:000002">
    <property type="entry name" value="PZP, alpha-2-macroglobulin like"/>
    <property type="match status" value="1"/>
</dbReference>
<keyword evidence="3" id="KW-0964">Secreted</keyword>
<feature type="domain" description="Alpha-2-macroglobulin" evidence="12">
    <location>
        <begin position="694"/>
        <end position="784"/>
    </location>
</feature>
<dbReference type="InterPro" id="IPR002890">
    <property type="entry name" value="MG2"/>
</dbReference>
<evidence type="ECO:0008006" key="16">
    <source>
        <dbReference type="Google" id="ProtNLM"/>
    </source>
</evidence>
<evidence type="ECO:0000256" key="3">
    <source>
        <dbReference type="ARBA" id="ARBA00022525"/>
    </source>
</evidence>
<dbReference type="Pfam" id="PF07703">
    <property type="entry name" value="A2M_BRD"/>
    <property type="match status" value="1"/>
</dbReference>
<dbReference type="InterPro" id="IPR040839">
    <property type="entry name" value="MG4"/>
</dbReference>
<dbReference type="SUPFAM" id="SSF49410">
    <property type="entry name" value="Alpha-macroglobulin receptor domain"/>
    <property type="match status" value="1"/>
</dbReference>
<dbReference type="InterPro" id="IPR047565">
    <property type="entry name" value="Alpha-macroglob_thiol-ester_cl"/>
</dbReference>
<name>A0A8C3LYD5_CHRPC</name>
<dbReference type="InterPro" id="IPR019742">
    <property type="entry name" value="MacrogloblnA2_CS"/>
</dbReference>
<dbReference type="SMART" id="SM01360">
    <property type="entry name" value="A2M"/>
    <property type="match status" value="1"/>
</dbReference>
<dbReference type="SMART" id="SM01361">
    <property type="entry name" value="A2M_recep"/>
    <property type="match status" value="1"/>
</dbReference>
<organism evidence="14 15">
    <name type="scientific">Chrysolophus pictus</name>
    <name type="common">Golden pheasant</name>
    <name type="synonym">Phasianus pictus</name>
    <dbReference type="NCBI Taxonomy" id="9089"/>
    <lineage>
        <taxon>Eukaryota</taxon>
        <taxon>Metazoa</taxon>
        <taxon>Chordata</taxon>
        <taxon>Craniata</taxon>
        <taxon>Vertebrata</taxon>
        <taxon>Euteleostomi</taxon>
        <taxon>Archelosauria</taxon>
        <taxon>Archosauria</taxon>
        <taxon>Dinosauria</taxon>
        <taxon>Saurischia</taxon>
        <taxon>Theropoda</taxon>
        <taxon>Coelurosauria</taxon>
        <taxon>Aves</taxon>
        <taxon>Neognathae</taxon>
        <taxon>Galloanserae</taxon>
        <taxon>Galliformes</taxon>
        <taxon>Phasianidae</taxon>
        <taxon>Phasianinae</taxon>
        <taxon>Chrysolophus</taxon>
    </lineage>
</organism>
<dbReference type="Gene3D" id="1.50.10.20">
    <property type="match status" value="1"/>
</dbReference>
<dbReference type="PANTHER" id="PTHR11412">
    <property type="entry name" value="MACROGLOBULIN / COMPLEMENT"/>
    <property type="match status" value="1"/>
</dbReference>
<dbReference type="InterPro" id="IPR014756">
    <property type="entry name" value="Ig_E-set"/>
</dbReference>
<evidence type="ECO:0000256" key="8">
    <source>
        <dbReference type="ARBA" id="ARBA00023157"/>
    </source>
</evidence>
<reference evidence="14" key="2">
    <citation type="submission" date="2025-09" db="UniProtKB">
        <authorList>
            <consortium name="Ensembl"/>
        </authorList>
    </citation>
    <scope>IDENTIFICATION</scope>
</reference>
<dbReference type="FunFam" id="1.50.10.20:FF:000001">
    <property type="entry name" value="CD109 isoform 1"/>
    <property type="match status" value="1"/>
</dbReference>
<evidence type="ECO:0000256" key="5">
    <source>
        <dbReference type="ARBA" id="ARBA00022729"/>
    </source>
</evidence>
<dbReference type="InterPro" id="IPR008930">
    <property type="entry name" value="Terpenoid_cyclase/PrenylTrfase"/>
</dbReference>
<dbReference type="InterPro" id="IPR041555">
    <property type="entry name" value="MG3"/>
</dbReference>
<dbReference type="GO" id="GO:0004867">
    <property type="term" value="F:serine-type endopeptidase inhibitor activity"/>
    <property type="evidence" value="ECO:0007669"/>
    <property type="project" value="UniProtKB-KW"/>
</dbReference>
<dbReference type="InterPro" id="IPR009048">
    <property type="entry name" value="A-macroglobulin_rcpt-bd"/>
</dbReference>
<dbReference type="Gene3D" id="2.20.130.20">
    <property type="match status" value="1"/>
</dbReference>
<evidence type="ECO:0000256" key="10">
    <source>
        <dbReference type="ARBA" id="ARBA00038769"/>
    </source>
</evidence>
<dbReference type="Gene3D" id="2.60.40.10">
    <property type="entry name" value="Immunoglobulins"/>
    <property type="match status" value="2"/>
</dbReference>
<dbReference type="CDD" id="cd02897">
    <property type="entry name" value="A2M_2"/>
    <property type="match status" value="1"/>
</dbReference>
<dbReference type="Proteomes" id="UP000694543">
    <property type="component" value="Unplaced"/>
</dbReference>
<evidence type="ECO:0000259" key="13">
    <source>
        <dbReference type="SMART" id="SM01361"/>
    </source>
</evidence>
<comment type="similarity">
    <text evidence="2">Belongs to the protease inhibitor I39 (alpha-2-macroglobulin) family.</text>
</comment>
<dbReference type="InterPro" id="IPR001599">
    <property type="entry name" value="Macroglobln_a2"/>
</dbReference>
<evidence type="ECO:0000256" key="1">
    <source>
        <dbReference type="ARBA" id="ARBA00004613"/>
    </source>
</evidence>
<dbReference type="Pfam" id="PF17789">
    <property type="entry name" value="MG4"/>
    <property type="match status" value="1"/>
</dbReference>
<dbReference type="FunFam" id="2.60.40.1930:FF:000001">
    <property type="entry name" value="CD109 isoform 3"/>
    <property type="match status" value="1"/>
</dbReference>
<dbReference type="Gene3D" id="2.60.40.690">
    <property type="entry name" value="Alpha-macroglobulin, receptor-binding domain"/>
    <property type="match status" value="1"/>
</dbReference>
<keyword evidence="6" id="KW-0722">Serine protease inhibitor</keyword>
<dbReference type="InterPro" id="IPR036595">
    <property type="entry name" value="A-macroglobulin_rcpt-bd_sf"/>
</dbReference>
<feature type="domain" description="Alpha-macroglobulin receptor-binding" evidence="13">
    <location>
        <begin position="1266"/>
        <end position="1350"/>
    </location>
</feature>
<comment type="subcellular location">
    <subcellularLocation>
        <location evidence="1">Secreted</location>
    </subcellularLocation>
</comment>
<keyword evidence="8" id="KW-1015">Disulfide bond</keyword>
<evidence type="ECO:0000256" key="9">
    <source>
        <dbReference type="ARBA" id="ARBA00023180"/>
    </source>
</evidence>
<comment type="subunit">
    <text evidence="10">Homotetramer; disulfide-linked.</text>
</comment>
<evidence type="ECO:0000256" key="6">
    <source>
        <dbReference type="ARBA" id="ARBA00022900"/>
    </source>
</evidence>
<keyword evidence="5" id="KW-0732">Signal</keyword>
<dbReference type="Pfam" id="PF07677">
    <property type="entry name" value="A2M_recep"/>
    <property type="match status" value="1"/>
</dbReference>
<evidence type="ECO:0000256" key="2">
    <source>
        <dbReference type="ARBA" id="ARBA00010952"/>
    </source>
</evidence>
<keyword evidence="4" id="KW-0646">Protease inhibitor</keyword>